<gene>
    <name evidence="1" type="ORF">A2610_02410</name>
</gene>
<dbReference type="EMBL" id="MGIV01000001">
    <property type="protein sequence ID" value="OGM95650.1"/>
    <property type="molecule type" value="Genomic_DNA"/>
</dbReference>
<proteinExistence type="predicted"/>
<dbReference type="AlphaFoldDB" id="A0A1F8E4N2"/>
<protein>
    <submittedName>
        <fullName evidence="1">Uncharacterized protein</fullName>
    </submittedName>
</protein>
<evidence type="ECO:0000313" key="1">
    <source>
        <dbReference type="EMBL" id="OGM95650.1"/>
    </source>
</evidence>
<evidence type="ECO:0000313" key="2">
    <source>
        <dbReference type="Proteomes" id="UP000179057"/>
    </source>
</evidence>
<sequence length="82" mass="9851">MFLTVYLYYILFVVFVKPFRKALYLPLILQIPHYVILNLFQDPHFYTQILNQVLGDNTFDTHRVQRFVIKKWGTQACPDKAQ</sequence>
<reference evidence="1 2" key="1">
    <citation type="journal article" date="2016" name="Nat. Commun.">
        <title>Thousands of microbial genomes shed light on interconnected biogeochemical processes in an aquifer system.</title>
        <authorList>
            <person name="Anantharaman K."/>
            <person name="Brown C.T."/>
            <person name="Hug L.A."/>
            <person name="Sharon I."/>
            <person name="Castelle C.J."/>
            <person name="Probst A.J."/>
            <person name="Thomas B.C."/>
            <person name="Singh A."/>
            <person name="Wilkins M.J."/>
            <person name="Karaoz U."/>
            <person name="Brodie E.L."/>
            <person name="Williams K.H."/>
            <person name="Hubbard S.S."/>
            <person name="Banfield J.F."/>
        </authorList>
    </citation>
    <scope>NUCLEOTIDE SEQUENCE [LARGE SCALE GENOMIC DNA]</scope>
</reference>
<organism evidence="1 2">
    <name type="scientific">Candidatus Wolfebacteria bacterium RIFOXYD1_FULL_48_65</name>
    <dbReference type="NCBI Taxonomy" id="1802561"/>
    <lineage>
        <taxon>Bacteria</taxon>
        <taxon>Candidatus Wolfeibacteriota</taxon>
    </lineage>
</organism>
<accession>A0A1F8E4N2</accession>
<name>A0A1F8E4N2_9BACT</name>
<comment type="caution">
    <text evidence="1">The sequence shown here is derived from an EMBL/GenBank/DDBJ whole genome shotgun (WGS) entry which is preliminary data.</text>
</comment>
<dbReference type="Proteomes" id="UP000179057">
    <property type="component" value="Unassembled WGS sequence"/>
</dbReference>